<reference evidence="3 6" key="2">
    <citation type="submission" date="2019-07" db="EMBL/GenBank/DDBJ databases">
        <title>Whole genome shotgun sequence of Myxococcus fulvus NBRC 100333.</title>
        <authorList>
            <person name="Hosoyama A."/>
            <person name="Uohara A."/>
            <person name="Ohji S."/>
            <person name="Ichikawa N."/>
        </authorList>
    </citation>
    <scope>NUCLEOTIDE SEQUENCE [LARGE SCALE GENOMIC DNA]</scope>
    <source>
        <strain evidence="3 6">NBRC 100333</strain>
    </source>
</reference>
<evidence type="ECO:0000259" key="2">
    <source>
        <dbReference type="Pfam" id="PF19922"/>
    </source>
</evidence>
<dbReference type="Proteomes" id="UP000183760">
    <property type="component" value="Unassembled WGS sequence"/>
</dbReference>
<feature type="compositionally biased region" description="Low complexity" evidence="1">
    <location>
        <begin position="430"/>
        <end position="439"/>
    </location>
</feature>
<comment type="caution">
    <text evidence="3">The sequence shown here is derived from an EMBL/GenBank/DDBJ whole genome shotgun (WGS) entry which is preliminary data.</text>
</comment>
<feature type="compositionally biased region" description="Basic and acidic residues" evidence="1">
    <location>
        <begin position="258"/>
        <end position="269"/>
    </location>
</feature>
<dbReference type="EMBL" id="FOIB01000012">
    <property type="protein sequence ID" value="SEU37790.1"/>
    <property type="molecule type" value="Genomic_DNA"/>
</dbReference>
<evidence type="ECO:0000313" key="6">
    <source>
        <dbReference type="Proteomes" id="UP000321514"/>
    </source>
</evidence>
<feature type="domain" description="MoxR-vWA-beta-propeller ternary system" evidence="2">
    <location>
        <begin position="7"/>
        <end position="177"/>
    </location>
</feature>
<sequence>MRPSPSPRQHLHRGTVSAVAFWFDPVLLSEDEARRRVMSLWAPGACVLWVAHGYLLRLPVARRCDAGTSPGLALTLERGVLVSAPLSSVEWERVEARPGSLVLVRGGQARVHPVTGAPPVDVSSWLDVSAWTVVPTRGLGAPPAPVVSVVEPKAPLTRAFFGSAVPELSTEAKEVMARMQGRVVEAPVTVRPVGWRERLRAAFGRGGATARVGLLSRLRAALGPGEGASPRRRGADGSAPGDGARPGVLARLRAAFGRGEDSKSGEGKRPGILSRLSAAFGRDEDSKSGEGTRPGVLSRLSAAFGRGAASEGSRPGVLSRLRAAFGRGGGARPGSMSNSSAAGREAPAGWWSRLRAAFGGGDGGAETQDPAAMARSSGASTGGWLGRFAAWLGSGVTSSEGAHRDALTSGNPSWLGRWLSSLFSTVENSQPSGARAQAPGPRPAPPSPGVFSRLSRWLIHQSPLSHLLLRRKAEYLRRLFEMFEDGDLKEALRHAVPLGGGAPDANTREALGLPGPREKLTLRLGPRGPATTFAGGEDLYEALRQRYRAAFQRFEREGRIDEAVFVLSELLGAHLEAVAFLEKHGRFQLAAELAEGRALGPGLVVRQWFLAKDPRRAVAIARRSGCFADAVLRLERTHPEEARALRLLWAQDHADAGNWSQAVQVIWPVVEKRELAREWLERGVDVGGVTGARLLARWACALPEGLSSTRARASSLLDDETPQGGLERLAFAEALSQESVSATRATLLQSTVRALLKDRATGRAHVTVDFLERLLKELPDGALRADLPTLPVQTLPAWGSDPKLPPVVAAASLADAGTHFVHDAAALSGGRVLLALGEAGAMLLDAEGRGLAHLDVPAFSLVASLHQDRVLALAPRGELHRVSRIDVMARKATHWCDLAMESWAPTYDGGSWFVVSGHTVMMLDAQAPDARALWRVADVPGTVRSLAVDDSWLSFTTSHLERWTYELRNGPTLRARGPLVSGPAEAVLGLRSCALTPDGEARAAVLMVGEDPLFRHVDWLWLPPNIPRQATPWVSDAELGEPVHQVLTPTWRAEVVRCVEGWDARLLDARGLLRARLTLTFEGDTPPRVRLSASTLLVYDVHGRVLRLDLEHGTVRHVVAA</sequence>
<dbReference type="AlphaFoldDB" id="A0A511TB68"/>
<name>A0A511TB68_MYXFU</name>
<evidence type="ECO:0000313" key="4">
    <source>
        <dbReference type="EMBL" id="SEU37790.1"/>
    </source>
</evidence>
<feature type="compositionally biased region" description="Basic and acidic residues" evidence="1">
    <location>
        <begin position="281"/>
        <end position="290"/>
    </location>
</feature>
<dbReference type="EMBL" id="BJXR01000040">
    <property type="protein sequence ID" value="GEN10712.1"/>
    <property type="molecule type" value="Genomic_DNA"/>
</dbReference>
<dbReference type="Proteomes" id="UP000321514">
    <property type="component" value="Unassembled WGS sequence"/>
</dbReference>
<keyword evidence="5" id="KW-1185">Reference proteome</keyword>
<dbReference type="RefSeq" id="WP_074958247.1">
    <property type="nucleotide sequence ID" value="NZ_BJXR01000040.1"/>
</dbReference>
<evidence type="ECO:0000313" key="3">
    <source>
        <dbReference type="EMBL" id="GEN10712.1"/>
    </source>
</evidence>
<feature type="region of interest" description="Disordered" evidence="1">
    <location>
        <begin position="428"/>
        <end position="449"/>
    </location>
</feature>
<dbReference type="Pfam" id="PF19922">
    <property type="entry name" value="bpX6"/>
    <property type="match status" value="1"/>
</dbReference>
<feature type="region of interest" description="Disordered" evidence="1">
    <location>
        <begin position="222"/>
        <end position="295"/>
    </location>
</feature>
<protein>
    <recommendedName>
        <fullName evidence="2">MoxR-vWA-beta-propeller ternary system domain-containing protein</fullName>
    </recommendedName>
</protein>
<organism evidence="3 6">
    <name type="scientific">Myxococcus fulvus</name>
    <dbReference type="NCBI Taxonomy" id="33"/>
    <lineage>
        <taxon>Bacteria</taxon>
        <taxon>Pseudomonadati</taxon>
        <taxon>Myxococcota</taxon>
        <taxon>Myxococcia</taxon>
        <taxon>Myxococcales</taxon>
        <taxon>Cystobacterineae</taxon>
        <taxon>Myxococcaceae</taxon>
        <taxon>Myxococcus</taxon>
    </lineage>
</organism>
<dbReference type="OrthoDB" id="3652574at2"/>
<evidence type="ECO:0000313" key="5">
    <source>
        <dbReference type="Proteomes" id="UP000183760"/>
    </source>
</evidence>
<proteinExistence type="predicted"/>
<reference evidence="4 5" key="1">
    <citation type="submission" date="2016-10" db="EMBL/GenBank/DDBJ databases">
        <authorList>
            <person name="Varghese N."/>
            <person name="Submissions S."/>
        </authorList>
    </citation>
    <scope>NUCLEOTIDE SEQUENCE [LARGE SCALE GENOMIC DNA]</scope>
    <source>
        <strain evidence="4 5">DSM 16525</strain>
    </source>
</reference>
<dbReference type="InterPro" id="IPR045547">
    <property type="entry name" value="bpX6"/>
</dbReference>
<gene>
    <name evidence="3" type="ORF">MFU01_57490</name>
    <name evidence="4" type="ORF">SAMN05443572_112239</name>
</gene>
<feature type="region of interest" description="Disordered" evidence="1">
    <location>
        <begin position="359"/>
        <end position="378"/>
    </location>
</feature>
<evidence type="ECO:0000256" key="1">
    <source>
        <dbReference type="SAM" id="MobiDB-lite"/>
    </source>
</evidence>
<accession>A0A511TB68</accession>